<evidence type="ECO:0000313" key="3">
    <source>
        <dbReference type="EMBL" id="MCP2270155.1"/>
    </source>
</evidence>
<evidence type="ECO:0000259" key="2">
    <source>
        <dbReference type="PROSITE" id="PS50937"/>
    </source>
</evidence>
<name>A0ABT1IBZ7_9PSEU</name>
<dbReference type="InterPro" id="IPR000551">
    <property type="entry name" value="MerR-type_HTH_dom"/>
</dbReference>
<protein>
    <submittedName>
        <fullName evidence="3">DNA-binding transcriptional regulator, MerR family</fullName>
    </submittedName>
</protein>
<keyword evidence="4" id="KW-1185">Reference proteome</keyword>
<reference evidence="3 4" key="1">
    <citation type="submission" date="2022-06" db="EMBL/GenBank/DDBJ databases">
        <title>Genomic Encyclopedia of Archaeal and Bacterial Type Strains, Phase II (KMG-II): from individual species to whole genera.</title>
        <authorList>
            <person name="Goeker M."/>
        </authorList>
    </citation>
    <scope>NUCLEOTIDE SEQUENCE [LARGE SCALE GENOMIC DNA]</scope>
    <source>
        <strain evidence="3 4">DSM 44255</strain>
    </source>
</reference>
<dbReference type="Pfam" id="PF13411">
    <property type="entry name" value="MerR_1"/>
    <property type="match status" value="1"/>
</dbReference>
<evidence type="ECO:0000313" key="4">
    <source>
        <dbReference type="Proteomes" id="UP001205185"/>
    </source>
</evidence>
<dbReference type="RefSeq" id="WP_308210939.1">
    <property type="nucleotide sequence ID" value="NZ_BAAAVB010000013.1"/>
</dbReference>
<dbReference type="Proteomes" id="UP001205185">
    <property type="component" value="Unassembled WGS sequence"/>
</dbReference>
<evidence type="ECO:0000256" key="1">
    <source>
        <dbReference type="ARBA" id="ARBA00023125"/>
    </source>
</evidence>
<proteinExistence type="predicted"/>
<dbReference type="Gene3D" id="1.10.1660.10">
    <property type="match status" value="1"/>
</dbReference>
<dbReference type="EMBL" id="JAMTCO010000006">
    <property type="protein sequence ID" value="MCP2270155.1"/>
    <property type="molecule type" value="Genomic_DNA"/>
</dbReference>
<dbReference type="SUPFAM" id="SSF46955">
    <property type="entry name" value="Putative DNA-binding domain"/>
    <property type="match status" value="1"/>
</dbReference>
<sequence length="162" mass="17997">MRATNRGDLDSAYRLIDTTHLALHTERDTHTKVAAALADTTPTPLHGPPLTTSELARRLGLHPATLRTWEAEGILHPTRSPTTGHRQYTPTTIRDAEIAHQLRQGGYPLTRIAQFIDSLRTVGDTTTLTTFLTAWQTRLTTRSRNLLTAAAHLDAYLTLLDQ</sequence>
<dbReference type="InterPro" id="IPR009061">
    <property type="entry name" value="DNA-bd_dom_put_sf"/>
</dbReference>
<dbReference type="InterPro" id="IPR047057">
    <property type="entry name" value="MerR_fam"/>
</dbReference>
<dbReference type="PANTHER" id="PTHR30204">
    <property type="entry name" value="REDOX-CYCLING DRUG-SENSING TRANSCRIPTIONAL ACTIVATOR SOXR"/>
    <property type="match status" value="1"/>
</dbReference>
<dbReference type="GO" id="GO:0003677">
    <property type="term" value="F:DNA binding"/>
    <property type="evidence" value="ECO:0007669"/>
    <property type="project" value="UniProtKB-KW"/>
</dbReference>
<organism evidence="3 4">
    <name type="scientific">Actinokineospora diospyrosa</name>
    <dbReference type="NCBI Taxonomy" id="103728"/>
    <lineage>
        <taxon>Bacteria</taxon>
        <taxon>Bacillati</taxon>
        <taxon>Actinomycetota</taxon>
        <taxon>Actinomycetes</taxon>
        <taxon>Pseudonocardiales</taxon>
        <taxon>Pseudonocardiaceae</taxon>
        <taxon>Actinokineospora</taxon>
    </lineage>
</organism>
<feature type="domain" description="HTH merR-type" evidence="2">
    <location>
        <begin position="49"/>
        <end position="118"/>
    </location>
</feature>
<gene>
    <name evidence="3" type="ORF">LV75_002656</name>
</gene>
<dbReference type="SMART" id="SM00422">
    <property type="entry name" value="HTH_MERR"/>
    <property type="match status" value="1"/>
</dbReference>
<comment type="caution">
    <text evidence="3">The sequence shown here is derived from an EMBL/GenBank/DDBJ whole genome shotgun (WGS) entry which is preliminary data.</text>
</comment>
<dbReference type="PANTHER" id="PTHR30204:SF97">
    <property type="entry name" value="MERR FAMILY REGULATORY PROTEIN"/>
    <property type="match status" value="1"/>
</dbReference>
<accession>A0ABT1IBZ7</accession>
<dbReference type="PROSITE" id="PS50937">
    <property type="entry name" value="HTH_MERR_2"/>
    <property type="match status" value="1"/>
</dbReference>
<dbReference type="PROSITE" id="PS00552">
    <property type="entry name" value="HTH_MERR_1"/>
    <property type="match status" value="1"/>
</dbReference>
<keyword evidence="1 3" id="KW-0238">DNA-binding</keyword>